<dbReference type="GO" id="GO:0016987">
    <property type="term" value="F:sigma factor activity"/>
    <property type="evidence" value="ECO:0007669"/>
    <property type="project" value="UniProtKB-KW"/>
</dbReference>
<evidence type="ECO:0000313" key="10">
    <source>
        <dbReference type="EMBL" id="PFG32025.1"/>
    </source>
</evidence>
<dbReference type="InterPro" id="IPR039425">
    <property type="entry name" value="RNA_pol_sigma-70-like"/>
</dbReference>
<dbReference type="GO" id="GO:0003677">
    <property type="term" value="F:DNA binding"/>
    <property type="evidence" value="ECO:0007669"/>
    <property type="project" value="UniProtKB-KW"/>
</dbReference>
<evidence type="ECO:0000256" key="2">
    <source>
        <dbReference type="ARBA" id="ARBA00023015"/>
    </source>
</evidence>
<dbReference type="Pfam" id="PF13490">
    <property type="entry name" value="zf-HC2"/>
    <property type="match status" value="1"/>
</dbReference>
<feature type="compositionally biased region" description="Low complexity" evidence="6">
    <location>
        <begin position="678"/>
        <end position="694"/>
    </location>
</feature>
<keyword evidence="2" id="KW-0805">Transcription regulation</keyword>
<dbReference type="SUPFAM" id="SSF88659">
    <property type="entry name" value="Sigma3 and sigma4 domains of RNA polymerase sigma factors"/>
    <property type="match status" value="1"/>
</dbReference>
<feature type="region of interest" description="Disordered" evidence="6">
    <location>
        <begin position="353"/>
        <end position="466"/>
    </location>
</feature>
<feature type="compositionally biased region" description="Low complexity" evidence="6">
    <location>
        <begin position="354"/>
        <end position="369"/>
    </location>
</feature>
<feature type="region of interest" description="Disordered" evidence="6">
    <location>
        <begin position="290"/>
        <end position="312"/>
    </location>
</feature>
<dbReference type="Gene3D" id="1.10.10.1320">
    <property type="entry name" value="Anti-sigma factor, zinc-finger domain"/>
    <property type="match status" value="1"/>
</dbReference>
<evidence type="ECO:0000259" key="8">
    <source>
        <dbReference type="Pfam" id="PF04542"/>
    </source>
</evidence>
<comment type="caution">
    <text evidence="10">The sequence shown here is derived from an EMBL/GenBank/DDBJ whole genome shotgun (WGS) entry which is preliminary data.</text>
</comment>
<dbReference type="InterPro" id="IPR013324">
    <property type="entry name" value="RNA_pol_sigma_r3/r4-like"/>
</dbReference>
<dbReference type="SUPFAM" id="SSF88946">
    <property type="entry name" value="Sigma2 domain of RNA polymerase sigma factors"/>
    <property type="match status" value="1"/>
</dbReference>
<keyword evidence="7" id="KW-0812">Transmembrane</keyword>
<evidence type="ECO:0000313" key="11">
    <source>
        <dbReference type="Proteomes" id="UP000221369"/>
    </source>
</evidence>
<feature type="region of interest" description="Disordered" evidence="6">
    <location>
        <begin position="678"/>
        <end position="704"/>
    </location>
</feature>
<feature type="transmembrane region" description="Helical" evidence="7">
    <location>
        <begin position="321"/>
        <end position="344"/>
    </location>
</feature>
<feature type="compositionally biased region" description="Basic and acidic residues" evidence="6">
    <location>
        <begin position="695"/>
        <end position="704"/>
    </location>
</feature>
<evidence type="ECO:0000256" key="1">
    <source>
        <dbReference type="ARBA" id="ARBA00010641"/>
    </source>
</evidence>
<keyword evidence="7" id="KW-0472">Membrane</keyword>
<reference evidence="10 11" key="1">
    <citation type="submission" date="2017-10" db="EMBL/GenBank/DDBJ databases">
        <title>Sequencing the genomes of 1000 actinobacteria strains.</title>
        <authorList>
            <person name="Klenk H.-P."/>
        </authorList>
    </citation>
    <scope>NUCLEOTIDE SEQUENCE [LARGE SCALE GENOMIC DNA]</scope>
    <source>
        <strain evidence="10 11">DSM 21798</strain>
    </source>
</reference>
<feature type="domain" description="RNA polymerase sigma-70 region 2" evidence="8">
    <location>
        <begin position="30"/>
        <end position="95"/>
    </location>
</feature>
<keyword evidence="3" id="KW-0731">Sigma factor</keyword>
<feature type="domain" description="Putative zinc-finger" evidence="9">
    <location>
        <begin position="192"/>
        <end position="225"/>
    </location>
</feature>
<comment type="similarity">
    <text evidence="1">Belongs to the sigma-70 factor family. ECF subfamily.</text>
</comment>
<evidence type="ECO:0000256" key="6">
    <source>
        <dbReference type="SAM" id="MobiDB-lite"/>
    </source>
</evidence>
<name>A0A2A9E0X3_9MICO</name>
<proteinExistence type="inferred from homology"/>
<dbReference type="GO" id="GO:0006352">
    <property type="term" value="P:DNA-templated transcription initiation"/>
    <property type="evidence" value="ECO:0007669"/>
    <property type="project" value="InterPro"/>
</dbReference>
<keyword evidence="5" id="KW-0804">Transcription</keyword>
<dbReference type="InterPro" id="IPR014284">
    <property type="entry name" value="RNA_pol_sigma-70_dom"/>
</dbReference>
<keyword evidence="7" id="KW-1133">Transmembrane helix</keyword>
<dbReference type="InterPro" id="IPR007627">
    <property type="entry name" value="RNA_pol_sigma70_r2"/>
</dbReference>
<sequence>MFGANAAEPSDSRLIERTRDGDESAYAELWRRHSAAGLTVARSITSSLDHDDLVQEAFVRVFTAVRKGGGPKGAFRPYLFTTLRNTAAEWGRKRRETSLDRLESFEDPATSEAETEAALDRGLTAKAFRSLPSRWQEVLWYSEVEQMTPAEIGPLLGMKTNSVAALTYRAREGLRQAWIQAHINSAVEGSECRWTLERMGSYARSALGKRDTVRFEEHLDECARCTIVVAEAKAVGSRIALVLLPLAIGATGASSYLAWLQSGQDAAVMAMPAGLAASVGAPAGAAGAGAASGGSGGASGGGASGSAGGAGTTSTGLSAGALAVGGTVIAGVLAAAVAAAVIFIPTLSPVDGDAQTSPPQAAGQPPAVGDPDDGAELVLPDEKLPPEDSVPPADDAPPADSPPAAEPPAQDPPVAAPPVDEPPSDDVDDAAPPSKPDDSDDDTVNPPPGETPLAAPSDIAYDNGGGTSYPVVSGTAAPGSTVTLAITSAGEEPTTQSTGESASLMMAPTAASIEPLVVTADGQGAWVTEPLRYNPGAYSLTATTTLGERSSPASAPVEFVVTASPAITGVGGTAHCSLDPATEEIACDEATAVDITSLTFAGTNNAPVQITLTNGDASPFVWTAEISDEGTLAWEFEDPLPVEVALGDTVSIEYVASGSAVPGTSRLLLTYLEDPAVASPGSSAAASIDPPSRAMRSEDLVSGA</sequence>
<accession>A0A2A9E0X3</accession>
<dbReference type="NCBIfam" id="TIGR02937">
    <property type="entry name" value="sigma70-ECF"/>
    <property type="match status" value="1"/>
</dbReference>
<evidence type="ECO:0000256" key="3">
    <source>
        <dbReference type="ARBA" id="ARBA00023082"/>
    </source>
</evidence>
<feature type="compositionally biased region" description="Gly residues" evidence="6">
    <location>
        <begin position="290"/>
        <end position="311"/>
    </location>
</feature>
<dbReference type="Proteomes" id="UP000221369">
    <property type="component" value="Unassembled WGS sequence"/>
</dbReference>
<keyword evidence="11" id="KW-1185">Reference proteome</keyword>
<evidence type="ECO:0000256" key="5">
    <source>
        <dbReference type="ARBA" id="ARBA00023163"/>
    </source>
</evidence>
<dbReference type="Gene3D" id="1.10.1740.10">
    <property type="match status" value="1"/>
</dbReference>
<dbReference type="PANTHER" id="PTHR43133:SF8">
    <property type="entry name" value="RNA POLYMERASE SIGMA FACTOR HI_1459-RELATED"/>
    <property type="match status" value="1"/>
</dbReference>
<dbReference type="RefSeq" id="WP_098408963.1">
    <property type="nucleotide sequence ID" value="NZ_PDJE01000001.1"/>
</dbReference>
<dbReference type="InterPro" id="IPR041916">
    <property type="entry name" value="Anti_sigma_zinc_sf"/>
</dbReference>
<dbReference type="InterPro" id="IPR013325">
    <property type="entry name" value="RNA_pol_sigma_r2"/>
</dbReference>
<dbReference type="EMBL" id="PDJE01000001">
    <property type="protein sequence ID" value="PFG32025.1"/>
    <property type="molecule type" value="Genomic_DNA"/>
</dbReference>
<evidence type="ECO:0000256" key="7">
    <source>
        <dbReference type="SAM" id="Phobius"/>
    </source>
</evidence>
<feature type="compositionally biased region" description="Pro residues" evidence="6">
    <location>
        <begin position="399"/>
        <end position="421"/>
    </location>
</feature>
<organism evidence="10 11">
    <name type="scientific">Paramicrobacterium agarici</name>
    <dbReference type="NCBI Taxonomy" id="630514"/>
    <lineage>
        <taxon>Bacteria</taxon>
        <taxon>Bacillati</taxon>
        <taxon>Actinomycetota</taxon>
        <taxon>Actinomycetes</taxon>
        <taxon>Micrococcales</taxon>
        <taxon>Microbacteriaceae</taxon>
        <taxon>Paramicrobacterium</taxon>
    </lineage>
</organism>
<keyword evidence="4" id="KW-0238">DNA-binding</keyword>
<dbReference type="InterPro" id="IPR027383">
    <property type="entry name" value="Znf_put"/>
</dbReference>
<dbReference type="AlphaFoldDB" id="A0A2A9E0X3"/>
<feature type="transmembrane region" description="Helical" evidence="7">
    <location>
        <begin position="239"/>
        <end position="259"/>
    </location>
</feature>
<evidence type="ECO:0000256" key="4">
    <source>
        <dbReference type="ARBA" id="ARBA00023125"/>
    </source>
</evidence>
<dbReference type="InterPro" id="IPR036388">
    <property type="entry name" value="WH-like_DNA-bd_sf"/>
</dbReference>
<dbReference type="Pfam" id="PF04542">
    <property type="entry name" value="Sigma70_r2"/>
    <property type="match status" value="1"/>
</dbReference>
<dbReference type="Gene3D" id="1.10.10.10">
    <property type="entry name" value="Winged helix-like DNA-binding domain superfamily/Winged helix DNA-binding domain"/>
    <property type="match status" value="1"/>
</dbReference>
<gene>
    <name evidence="10" type="ORF">ATJ78_3009</name>
</gene>
<evidence type="ECO:0000259" key="9">
    <source>
        <dbReference type="Pfam" id="PF13490"/>
    </source>
</evidence>
<protein>
    <submittedName>
        <fullName evidence="10">RNA polymerase sigma factor (Sigma-70 family)</fullName>
    </submittedName>
</protein>
<dbReference type="PANTHER" id="PTHR43133">
    <property type="entry name" value="RNA POLYMERASE ECF-TYPE SIGMA FACTO"/>
    <property type="match status" value="1"/>
</dbReference>